<name>A0ABQ5QT35_9ACTN</name>
<keyword evidence="2" id="KW-1185">Reference proteome</keyword>
<comment type="caution">
    <text evidence="1">The sequence shown here is derived from an EMBL/GenBank/DDBJ whole genome shotgun (WGS) entry which is preliminary data.</text>
</comment>
<gene>
    <name evidence="1" type="ORF">Pa4123_26590</name>
</gene>
<sequence>MPETNTPDPRFQTGFDYYAGVAKNLHDIADRLAALADLATDGQMPPRLNIAHIFIQVSGNAEAADRTKPVVDILANLFEAQAKTESSTHVSEYKARTRIGNISVTVDTSVPRPETKRDTTARLRAENDRLRAEVERLRAAEEPAPQREPALVEMVDKIDGHADAKTITRYTGGAR</sequence>
<evidence type="ECO:0000313" key="1">
    <source>
        <dbReference type="EMBL" id="GLH97384.1"/>
    </source>
</evidence>
<reference evidence="1" key="1">
    <citation type="submission" date="2022-12" db="EMBL/GenBank/DDBJ databases">
        <title>New Phytohabitans aurantiacus sp. RD004123 nov., an actinomycete isolated from soil.</title>
        <authorList>
            <person name="Triningsih D.W."/>
            <person name="Harunari E."/>
            <person name="Igarashi Y."/>
        </authorList>
    </citation>
    <scope>NUCLEOTIDE SEQUENCE</scope>
    <source>
        <strain evidence="1">RD004123</strain>
    </source>
</reference>
<accession>A0ABQ5QT35</accession>
<organism evidence="1 2">
    <name type="scientific">Phytohabitans aurantiacus</name>
    <dbReference type="NCBI Taxonomy" id="3016789"/>
    <lineage>
        <taxon>Bacteria</taxon>
        <taxon>Bacillati</taxon>
        <taxon>Actinomycetota</taxon>
        <taxon>Actinomycetes</taxon>
        <taxon>Micromonosporales</taxon>
        <taxon>Micromonosporaceae</taxon>
    </lineage>
</organism>
<proteinExistence type="predicted"/>
<protein>
    <submittedName>
        <fullName evidence="1">Uncharacterized protein</fullName>
    </submittedName>
</protein>
<dbReference type="RefSeq" id="WP_281895214.1">
    <property type="nucleotide sequence ID" value="NZ_BSDI01000010.1"/>
</dbReference>
<dbReference type="EMBL" id="BSDI01000010">
    <property type="protein sequence ID" value="GLH97384.1"/>
    <property type="molecule type" value="Genomic_DNA"/>
</dbReference>
<evidence type="ECO:0000313" key="2">
    <source>
        <dbReference type="Proteomes" id="UP001144280"/>
    </source>
</evidence>
<dbReference type="Proteomes" id="UP001144280">
    <property type="component" value="Unassembled WGS sequence"/>
</dbReference>